<evidence type="ECO:0000313" key="3">
    <source>
        <dbReference type="Proteomes" id="UP001198862"/>
    </source>
</evidence>
<organism evidence="2 3">
    <name type="scientific">Reyranella aquatilis</name>
    <dbReference type="NCBI Taxonomy" id="2035356"/>
    <lineage>
        <taxon>Bacteria</taxon>
        <taxon>Pseudomonadati</taxon>
        <taxon>Pseudomonadota</taxon>
        <taxon>Alphaproteobacteria</taxon>
        <taxon>Hyphomicrobiales</taxon>
        <taxon>Reyranellaceae</taxon>
        <taxon>Reyranella</taxon>
    </lineage>
</organism>
<evidence type="ECO:0000313" key="2">
    <source>
        <dbReference type="EMBL" id="MCC8428065.1"/>
    </source>
</evidence>
<evidence type="ECO:0000256" key="1">
    <source>
        <dbReference type="SAM" id="SignalP"/>
    </source>
</evidence>
<dbReference type="Pfam" id="PF20487">
    <property type="entry name" value="DUF6726"/>
    <property type="match status" value="1"/>
</dbReference>
<reference evidence="2 3" key="1">
    <citation type="submission" date="2021-11" db="EMBL/GenBank/DDBJ databases">
        <authorList>
            <person name="Lee D.-H."/>
            <person name="Kim S.-B."/>
        </authorList>
    </citation>
    <scope>NUCLEOTIDE SEQUENCE [LARGE SCALE GENOMIC DNA]</scope>
    <source>
        <strain evidence="2 3">KCTC 52223</strain>
    </source>
</reference>
<feature type="chain" id="PRO_5045719206" description="Phosphoribosylglycinamide formyltransferase" evidence="1">
    <location>
        <begin position="24"/>
        <end position="63"/>
    </location>
</feature>
<gene>
    <name evidence="2" type="ORF">LJ725_03740</name>
</gene>
<evidence type="ECO:0008006" key="4">
    <source>
        <dbReference type="Google" id="ProtNLM"/>
    </source>
</evidence>
<protein>
    <recommendedName>
        <fullName evidence="4">Phosphoribosylglycinamide formyltransferase</fullName>
    </recommendedName>
</protein>
<dbReference type="Proteomes" id="UP001198862">
    <property type="component" value="Unassembled WGS sequence"/>
</dbReference>
<feature type="signal peptide" evidence="1">
    <location>
        <begin position="1"/>
        <end position="23"/>
    </location>
</feature>
<accession>A0ABS8KPS5</accession>
<proteinExistence type="predicted"/>
<sequence length="63" mass="6384">MMTCFLSPRRLVAAAMLMGVATALSGCGVAAFPVRVTSATAKLVPVAGDVVAYPLDKTADAID</sequence>
<comment type="caution">
    <text evidence="2">The sequence shown here is derived from an EMBL/GenBank/DDBJ whole genome shotgun (WGS) entry which is preliminary data.</text>
</comment>
<dbReference type="EMBL" id="JAJISD010000001">
    <property type="protein sequence ID" value="MCC8428065.1"/>
    <property type="molecule type" value="Genomic_DNA"/>
</dbReference>
<dbReference type="RefSeq" id="WP_230549265.1">
    <property type="nucleotide sequence ID" value="NZ_JAJISD010000001.1"/>
</dbReference>
<keyword evidence="1" id="KW-0732">Signal</keyword>
<name>A0ABS8KPS5_9HYPH</name>
<keyword evidence="3" id="KW-1185">Reference proteome</keyword>
<dbReference type="InterPro" id="IPR046613">
    <property type="entry name" value="DUF6726"/>
</dbReference>